<accession>A0AAU9JYA5</accession>
<feature type="region of interest" description="Disordered" evidence="1">
    <location>
        <begin position="17"/>
        <end position="78"/>
    </location>
</feature>
<proteinExistence type="predicted"/>
<feature type="compositionally biased region" description="Basic and acidic residues" evidence="1">
    <location>
        <begin position="31"/>
        <end position="41"/>
    </location>
</feature>
<feature type="compositionally biased region" description="Basic residues" evidence="1">
    <location>
        <begin position="50"/>
        <end position="59"/>
    </location>
</feature>
<sequence>MISEKFIRKESLKTRGTHIGEKLTKISSPRNKPEFQRKAEPKLIQSPRTLVKHNTLKHPSKLEEASSKSPRLQNEEPKQKLVFKSNSPISRQIFKESPVSSLKWEAKKRAIMYQELSKHLDLNYLFSTQEKINKKTDLIRPSTSEKYLKTFLLDRHKSPRGNDKFDSERAYGFNNSPRIIHKAFNKGNIKPVVNSKKFNELRALVKNFKSEHSSPADSLNGSFTYRVKTDRIEKLSPSRIKMQIKIPQDGKLAAEESVEEQTPVCPFRIAKDAD</sequence>
<reference evidence="2" key="1">
    <citation type="submission" date="2021-09" db="EMBL/GenBank/DDBJ databases">
        <authorList>
            <consortium name="AG Swart"/>
            <person name="Singh M."/>
            <person name="Singh A."/>
            <person name="Seah K."/>
            <person name="Emmerich C."/>
        </authorList>
    </citation>
    <scope>NUCLEOTIDE SEQUENCE</scope>
    <source>
        <strain evidence="2">ATCC30299</strain>
    </source>
</reference>
<keyword evidence="3" id="KW-1185">Reference proteome</keyword>
<dbReference type="EMBL" id="CAJZBQ010000050">
    <property type="protein sequence ID" value="CAG9329885.1"/>
    <property type="molecule type" value="Genomic_DNA"/>
</dbReference>
<evidence type="ECO:0000256" key="1">
    <source>
        <dbReference type="SAM" id="MobiDB-lite"/>
    </source>
</evidence>
<name>A0AAU9JYA5_9CILI</name>
<organism evidence="2 3">
    <name type="scientific">Blepharisma stoltei</name>
    <dbReference type="NCBI Taxonomy" id="1481888"/>
    <lineage>
        <taxon>Eukaryota</taxon>
        <taxon>Sar</taxon>
        <taxon>Alveolata</taxon>
        <taxon>Ciliophora</taxon>
        <taxon>Postciliodesmatophora</taxon>
        <taxon>Heterotrichea</taxon>
        <taxon>Heterotrichida</taxon>
        <taxon>Blepharismidae</taxon>
        <taxon>Blepharisma</taxon>
    </lineage>
</organism>
<gene>
    <name evidence="2" type="ORF">BSTOLATCC_MIC50001</name>
</gene>
<evidence type="ECO:0000313" key="2">
    <source>
        <dbReference type="EMBL" id="CAG9329885.1"/>
    </source>
</evidence>
<protein>
    <submittedName>
        <fullName evidence="2">Uncharacterized protein</fullName>
    </submittedName>
</protein>
<dbReference type="Proteomes" id="UP001162131">
    <property type="component" value="Unassembled WGS sequence"/>
</dbReference>
<evidence type="ECO:0000313" key="3">
    <source>
        <dbReference type="Proteomes" id="UP001162131"/>
    </source>
</evidence>
<comment type="caution">
    <text evidence="2">The sequence shown here is derived from an EMBL/GenBank/DDBJ whole genome shotgun (WGS) entry which is preliminary data.</text>
</comment>
<dbReference type="AlphaFoldDB" id="A0AAU9JYA5"/>